<keyword evidence="2" id="KW-0640">Prion</keyword>
<dbReference type="OrthoDB" id="1911848at2759"/>
<gene>
    <name evidence="2" type="ORF">BCR34DRAFT_587543</name>
</gene>
<proteinExistence type="predicted"/>
<dbReference type="GO" id="GO:0005524">
    <property type="term" value="F:ATP binding"/>
    <property type="evidence" value="ECO:0007669"/>
    <property type="project" value="InterPro"/>
</dbReference>
<dbReference type="InterPro" id="IPR011009">
    <property type="entry name" value="Kinase-like_dom_sf"/>
</dbReference>
<comment type="caution">
    <text evidence="2">The sequence shown here is derived from an EMBL/GenBank/DDBJ whole genome shotgun (WGS) entry which is preliminary data.</text>
</comment>
<keyword evidence="3" id="KW-1185">Reference proteome</keyword>
<evidence type="ECO:0000259" key="1">
    <source>
        <dbReference type="PROSITE" id="PS50011"/>
    </source>
</evidence>
<dbReference type="GO" id="GO:0004672">
    <property type="term" value="F:protein kinase activity"/>
    <property type="evidence" value="ECO:0007669"/>
    <property type="project" value="InterPro"/>
</dbReference>
<feature type="domain" description="Protein kinase" evidence="1">
    <location>
        <begin position="172"/>
        <end position="572"/>
    </location>
</feature>
<protein>
    <submittedName>
        <fullName evidence="2">Prion-inhibition and propagation-domain-containing protein</fullName>
    </submittedName>
</protein>
<dbReference type="InterPro" id="IPR029498">
    <property type="entry name" value="HeLo_dom"/>
</dbReference>
<evidence type="ECO:0000313" key="2">
    <source>
        <dbReference type="EMBL" id="ORY12041.1"/>
    </source>
</evidence>
<evidence type="ECO:0000313" key="3">
    <source>
        <dbReference type="Proteomes" id="UP000193144"/>
    </source>
</evidence>
<sequence length="578" mass="65250">MSGLEIAGVVVGVVPVIFKTAIDAWKTVDDAVTFEGDAEDLGIRLESVKAQLGLWAAEAGLTEGELVPALLPQEELIARTLRRICDLLSDAERQGKKYGIVAKDTKEVDLDKAKGPAIQMSRVLHSILNTSKSRGFIDKKAERNATLERNETTMSRRAYWAVRDKDRFTDFVDTLEKHVKGLQSYVGSSDRKRIQQQGTRLIIELLRQETDPGALSQLLRVSGWDDDFSQMDINSLAQWKMINLLRTPTIGMSTLNWGLKQCSFEERSRVRFLKASSSDPASLYLFEKKEYDPNISDELKDLLQERIRKLIDLLGGPGAQRYLHTLHALGYSEDPDYHCWWIVFRFPLAPPSVPEPNSSQPLSLRAILSSPSKPALEVRYLLAKRLVDTLARLYASDWMHKGISSKNIIFPQSSSATTMPSLETALVQGFNYSRQLTQAQTIDRGKVLGDLESAIYRHPFYQGETASGYQIHYDIYSLGLILFEVALWGPLMDMLAAKYRPGKEPPVALSTDMQYFHEVEALELKRRVMMRVDMEVAYRVGTKYKDVVKWCLSLTGPVTAIEFYNMVAIPLDEICAQI</sequence>
<dbReference type="SUPFAM" id="SSF56112">
    <property type="entry name" value="Protein kinase-like (PK-like)"/>
    <property type="match status" value="1"/>
</dbReference>
<name>A0A1Y1ZP61_9PLEO</name>
<dbReference type="Gene3D" id="1.20.120.1020">
    <property type="entry name" value="Prion-inhibition and propagation, HeLo domain"/>
    <property type="match status" value="1"/>
</dbReference>
<dbReference type="InterPro" id="IPR038305">
    <property type="entry name" value="HeLo_sf"/>
</dbReference>
<dbReference type="PROSITE" id="PS50011">
    <property type="entry name" value="PROTEIN_KINASE_DOM"/>
    <property type="match status" value="1"/>
</dbReference>
<dbReference type="PANTHER" id="PTHR37542">
    <property type="entry name" value="HELO DOMAIN-CONTAINING PROTEIN-RELATED"/>
    <property type="match status" value="1"/>
</dbReference>
<dbReference type="STRING" id="1231657.A0A1Y1ZP61"/>
<dbReference type="AlphaFoldDB" id="A0A1Y1ZP61"/>
<accession>A0A1Y1ZP61</accession>
<organism evidence="2 3">
    <name type="scientific">Clohesyomyces aquaticus</name>
    <dbReference type="NCBI Taxonomy" id="1231657"/>
    <lineage>
        <taxon>Eukaryota</taxon>
        <taxon>Fungi</taxon>
        <taxon>Dikarya</taxon>
        <taxon>Ascomycota</taxon>
        <taxon>Pezizomycotina</taxon>
        <taxon>Dothideomycetes</taxon>
        <taxon>Pleosporomycetidae</taxon>
        <taxon>Pleosporales</taxon>
        <taxon>Lindgomycetaceae</taxon>
        <taxon>Clohesyomyces</taxon>
    </lineage>
</organism>
<dbReference type="InterPro" id="IPR000719">
    <property type="entry name" value="Prot_kinase_dom"/>
</dbReference>
<dbReference type="EMBL" id="MCFA01000055">
    <property type="protein sequence ID" value="ORY12041.1"/>
    <property type="molecule type" value="Genomic_DNA"/>
</dbReference>
<dbReference type="PANTHER" id="PTHR37542:SF3">
    <property type="entry name" value="PRION-INHIBITION AND PROPAGATION HELO DOMAIN-CONTAINING PROTEIN"/>
    <property type="match status" value="1"/>
</dbReference>
<dbReference type="Pfam" id="PF14479">
    <property type="entry name" value="HeLo"/>
    <property type="match status" value="1"/>
</dbReference>
<dbReference type="Proteomes" id="UP000193144">
    <property type="component" value="Unassembled WGS sequence"/>
</dbReference>
<reference evidence="2 3" key="1">
    <citation type="submission" date="2016-07" db="EMBL/GenBank/DDBJ databases">
        <title>Pervasive Adenine N6-methylation of Active Genes in Fungi.</title>
        <authorList>
            <consortium name="DOE Joint Genome Institute"/>
            <person name="Mondo S.J."/>
            <person name="Dannebaum R.O."/>
            <person name="Kuo R.C."/>
            <person name="Labutti K."/>
            <person name="Haridas S."/>
            <person name="Kuo A."/>
            <person name="Salamov A."/>
            <person name="Ahrendt S.R."/>
            <person name="Lipzen A."/>
            <person name="Sullivan W."/>
            <person name="Andreopoulos W.B."/>
            <person name="Clum A."/>
            <person name="Lindquist E."/>
            <person name="Daum C."/>
            <person name="Ramamoorthy G.K."/>
            <person name="Gryganskyi A."/>
            <person name="Culley D."/>
            <person name="Magnuson J.K."/>
            <person name="James T.Y."/>
            <person name="O'Malley M.A."/>
            <person name="Stajich J.E."/>
            <person name="Spatafora J.W."/>
            <person name="Visel A."/>
            <person name="Grigoriev I.V."/>
        </authorList>
    </citation>
    <scope>NUCLEOTIDE SEQUENCE [LARGE SCALE GENOMIC DNA]</scope>
    <source>
        <strain evidence="2 3">CBS 115471</strain>
    </source>
</reference>
<dbReference type="Gene3D" id="1.10.510.10">
    <property type="entry name" value="Transferase(Phosphotransferase) domain 1"/>
    <property type="match status" value="1"/>
</dbReference>
<keyword evidence="2" id="KW-0034">Amyloid</keyword>